<gene>
    <name evidence="1" type="ORF">MILVUS5_LOCUS26145</name>
</gene>
<keyword evidence="2" id="KW-1185">Reference proteome</keyword>
<evidence type="ECO:0000313" key="2">
    <source>
        <dbReference type="Proteomes" id="UP001177021"/>
    </source>
</evidence>
<name>A0ACB0KU54_TRIPR</name>
<protein>
    <submittedName>
        <fullName evidence="1">Uncharacterized protein</fullName>
    </submittedName>
</protein>
<reference evidence="1" key="1">
    <citation type="submission" date="2023-10" db="EMBL/GenBank/DDBJ databases">
        <authorList>
            <person name="Rodriguez Cubillos JULIANA M."/>
            <person name="De Vega J."/>
        </authorList>
    </citation>
    <scope>NUCLEOTIDE SEQUENCE</scope>
</reference>
<dbReference type="EMBL" id="CASHSV030000311">
    <property type="protein sequence ID" value="CAJ2660126.1"/>
    <property type="molecule type" value="Genomic_DNA"/>
</dbReference>
<comment type="caution">
    <text evidence="1">The sequence shown here is derived from an EMBL/GenBank/DDBJ whole genome shotgun (WGS) entry which is preliminary data.</text>
</comment>
<evidence type="ECO:0000313" key="1">
    <source>
        <dbReference type="EMBL" id="CAJ2660126.1"/>
    </source>
</evidence>
<organism evidence="1 2">
    <name type="scientific">Trifolium pratense</name>
    <name type="common">Red clover</name>
    <dbReference type="NCBI Taxonomy" id="57577"/>
    <lineage>
        <taxon>Eukaryota</taxon>
        <taxon>Viridiplantae</taxon>
        <taxon>Streptophyta</taxon>
        <taxon>Embryophyta</taxon>
        <taxon>Tracheophyta</taxon>
        <taxon>Spermatophyta</taxon>
        <taxon>Magnoliopsida</taxon>
        <taxon>eudicotyledons</taxon>
        <taxon>Gunneridae</taxon>
        <taxon>Pentapetalae</taxon>
        <taxon>rosids</taxon>
        <taxon>fabids</taxon>
        <taxon>Fabales</taxon>
        <taxon>Fabaceae</taxon>
        <taxon>Papilionoideae</taxon>
        <taxon>50 kb inversion clade</taxon>
        <taxon>NPAAA clade</taxon>
        <taxon>Hologalegina</taxon>
        <taxon>IRL clade</taxon>
        <taxon>Trifolieae</taxon>
        <taxon>Trifolium</taxon>
    </lineage>
</organism>
<proteinExistence type="predicted"/>
<accession>A0ACB0KU54</accession>
<sequence length="92" mass="10901">MRLSFIFGAQVFFLFFLLSSSLLFARPLTSEQEPNTKFDEVSREDFVLEVEGSDSLKLMEMENCNIEDEECMQRRMTLEAHLDYIYTQHHKP</sequence>
<dbReference type="Proteomes" id="UP001177021">
    <property type="component" value="Unassembled WGS sequence"/>
</dbReference>